<protein>
    <submittedName>
        <fullName evidence="3">Uncharacterized protein LOC121101661</fullName>
    </submittedName>
</protein>
<evidence type="ECO:0000313" key="3">
    <source>
        <dbReference type="RefSeq" id="XP_040481532.1"/>
    </source>
</evidence>
<feature type="compositionally biased region" description="Basic and acidic residues" evidence="1">
    <location>
        <begin position="197"/>
        <end position="206"/>
    </location>
</feature>
<organism evidence="2 3">
    <name type="scientific">Ursus maritimus</name>
    <name type="common">Polar bear</name>
    <name type="synonym">Thalarctos maritimus</name>
    <dbReference type="NCBI Taxonomy" id="29073"/>
    <lineage>
        <taxon>Eukaryota</taxon>
        <taxon>Metazoa</taxon>
        <taxon>Chordata</taxon>
        <taxon>Craniata</taxon>
        <taxon>Vertebrata</taxon>
        <taxon>Euteleostomi</taxon>
        <taxon>Mammalia</taxon>
        <taxon>Eutheria</taxon>
        <taxon>Laurasiatheria</taxon>
        <taxon>Carnivora</taxon>
        <taxon>Caniformia</taxon>
        <taxon>Ursidae</taxon>
        <taxon>Ursus</taxon>
    </lineage>
</organism>
<keyword evidence="2" id="KW-1185">Reference proteome</keyword>
<proteinExistence type="predicted"/>
<name>A0A8M1FHX1_URSMA</name>
<feature type="region of interest" description="Disordered" evidence="1">
    <location>
        <begin position="110"/>
        <end position="166"/>
    </location>
</feature>
<evidence type="ECO:0000313" key="2">
    <source>
        <dbReference type="Proteomes" id="UP000261680"/>
    </source>
</evidence>
<dbReference type="KEGG" id="umr:121101661"/>
<dbReference type="Proteomes" id="UP000261680">
    <property type="component" value="Unplaced"/>
</dbReference>
<accession>A0A8M1FHX1</accession>
<dbReference type="AlphaFoldDB" id="A0A8M1FHX1"/>
<dbReference type="GeneID" id="121101661"/>
<reference evidence="3" key="1">
    <citation type="submission" date="2025-08" db="UniProtKB">
        <authorList>
            <consortium name="RefSeq"/>
        </authorList>
    </citation>
    <scope>IDENTIFICATION</scope>
    <source>
        <tissue evidence="3">Whole blood</tissue>
    </source>
</reference>
<feature type="region of interest" description="Disordered" evidence="1">
    <location>
        <begin position="197"/>
        <end position="233"/>
    </location>
</feature>
<dbReference type="RefSeq" id="XP_040481532.1">
    <property type="nucleotide sequence ID" value="XM_040625598.1"/>
</dbReference>
<sequence length="279" mass="30185">MARPQESGAADKAACGSTLRAHRIHAYNWTVSQDKIVPQQLLDSCHCAQIPSPRLENFPVTQPMLRGRTPHSLFRALKGLRPISASQQPVSSEIHGQSLSLAAAAQRLLSPVRPPPPTPDTGKGPGRRCLVPLLPFPDQPSESVGFRPRSTAPQLRSPGGSGAGLRRSLLRRRRAAASFPLGSGGRLAAASGYLLPDRRLGPDKRPFPVPVPGLERAPTREIPGDPPGRRLPGVTEAPLRAIRFHPRPPRPFLVAALLPPEIMTGRLRALQWRRTSSHG</sequence>
<evidence type="ECO:0000256" key="1">
    <source>
        <dbReference type="SAM" id="MobiDB-lite"/>
    </source>
</evidence>
<gene>
    <name evidence="3" type="primary">LOC121101661</name>
</gene>